<dbReference type="Gene3D" id="3.30.70.60">
    <property type="match status" value="1"/>
</dbReference>
<dbReference type="InterPro" id="IPR014717">
    <property type="entry name" value="Transl_elong_EF1B/ribsomal_bS6"/>
</dbReference>
<name>A0A1G2V056_9BACT</name>
<accession>A0A1G2V056</accession>
<dbReference type="Pfam" id="PF04350">
    <property type="entry name" value="PilO"/>
    <property type="match status" value="1"/>
</dbReference>
<protein>
    <submittedName>
        <fullName evidence="2">Uncharacterized protein</fullName>
    </submittedName>
</protein>
<reference evidence="2 3" key="1">
    <citation type="journal article" date="2016" name="Nat. Commun.">
        <title>Thousands of microbial genomes shed light on interconnected biogeochemical processes in an aquifer system.</title>
        <authorList>
            <person name="Anantharaman K."/>
            <person name="Brown C.T."/>
            <person name="Hug L.A."/>
            <person name="Sharon I."/>
            <person name="Castelle C.J."/>
            <person name="Probst A.J."/>
            <person name="Thomas B.C."/>
            <person name="Singh A."/>
            <person name="Wilkins M.J."/>
            <person name="Karaoz U."/>
            <person name="Brodie E.L."/>
            <person name="Williams K.H."/>
            <person name="Hubbard S.S."/>
            <person name="Banfield J.F."/>
        </authorList>
    </citation>
    <scope>NUCLEOTIDE SEQUENCE [LARGE SCALE GENOMIC DNA]</scope>
</reference>
<dbReference type="Proteomes" id="UP000177697">
    <property type="component" value="Unassembled WGS sequence"/>
</dbReference>
<evidence type="ECO:0000313" key="3">
    <source>
        <dbReference type="Proteomes" id="UP000177697"/>
    </source>
</evidence>
<organism evidence="2 3">
    <name type="scientific">Candidatus Zambryskibacteria bacterium RIFOXYC1_FULL_39_10</name>
    <dbReference type="NCBI Taxonomy" id="1802779"/>
    <lineage>
        <taxon>Bacteria</taxon>
        <taxon>Candidatus Zambryskiibacteriota</taxon>
    </lineage>
</organism>
<dbReference type="AlphaFoldDB" id="A0A1G2V056"/>
<keyword evidence="1" id="KW-0472">Membrane</keyword>
<dbReference type="GO" id="GO:0043107">
    <property type="term" value="P:type IV pilus-dependent motility"/>
    <property type="evidence" value="ECO:0007669"/>
    <property type="project" value="InterPro"/>
</dbReference>
<keyword evidence="1" id="KW-1133">Transmembrane helix</keyword>
<sequence length="174" mass="19868">MNNWIPKNKILRFAVGLAALGLVLYLAGVMIISVKTKKVERSYSNTESDLFKEQKFWAIKSVVDTNEESIKYLKDFFVKSGDEVFFIEKIEEMARISNTKLEIVSIDIKPNQADLFGEEVLVKIKVSGTWDSVMLFVDKLERMNFGVVIDDVNLDAEAQGNWVGAIEFIFMKNK</sequence>
<dbReference type="EMBL" id="MHWW01000011">
    <property type="protein sequence ID" value="OHB15015.1"/>
    <property type="molecule type" value="Genomic_DNA"/>
</dbReference>
<gene>
    <name evidence="2" type="ORF">A2431_03140</name>
</gene>
<evidence type="ECO:0000313" key="2">
    <source>
        <dbReference type="EMBL" id="OHB15015.1"/>
    </source>
</evidence>
<dbReference type="InterPro" id="IPR007445">
    <property type="entry name" value="PilO"/>
</dbReference>
<comment type="caution">
    <text evidence="2">The sequence shown here is derived from an EMBL/GenBank/DDBJ whole genome shotgun (WGS) entry which is preliminary data.</text>
</comment>
<feature type="transmembrane region" description="Helical" evidence="1">
    <location>
        <begin position="12"/>
        <end position="34"/>
    </location>
</feature>
<keyword evidence="1" id="KW-0812">Transmembrane</keyword>
<evidence type="ECO:0000256" key="1">
    <source>
        <dbReference type="SAM" id="Phobius"/>
    </source>
</evidence>
<dbReference type="GO" id="GO:0043683">
    <property type="term" value="P:type IV pilus assembly"/>
    <property type="evidence" value="ECO:0007669"/>
    <property type="project" value="InterPro"/>
</dbReference>
<proteinExistence type="predicted"/>